<feature type="transmembrane region" description="Helical" evidence="1">
    <location>
        <begin position="127"/>
        <end position="151"/>
    </location>
</feature>
<dbReference type="InParanoid" id="A0A5C3NZW0"/>
<evidence type="ECO:0000313" key="4">
    <source>
        <dbReference type="Proteomes" id="UP000308197"/>
    </source>
</evidence>
<evidence type="ECO:0000259" key="2">
    <source>
        <dbReference type="Pfam" id="PF20151"/>
    </source>
</evidence>
<feature type="transmembrane region" description="Helical" evidence="1">
    <location>
        <begin position="20"/>
        <end position="40"/>
    </location>
</feature>
<sequence length="314" mass="35739">MDFALSPIEAIDNTVTAAIAIRQSASWIIAAVAWLSWDWVMSMGDEMQLIWRRSNGWFRWLYVFIRYVPLLGAIALFSWLYVVEPKTAVTCDTMALIEGLLVGGVIVGEEVVLLVRVYILFNRRRAVLLALLGLFVACTFATFIGMCFTAVQLEYDDSCLCLITSGTDAMLLVWLTPMAFETVLFATTMWKFWQSRREDLGNRPTLDALVWNGTWAYAVILVDMTLNALILTRFIQIHSEIMYFWSLSLLSFVGSHVLLDLRRLGTRTSLPWCNQTIFGDVFPEDIELPIDVLLIDPVHEESDTVRYAVYCPVC</sequence>
<dbReference type="InterPro" id="IPR045340">
    <property type="entry name" value="DUF6533"/>
</dbReference>
<protein>
    <recommendedName>
        <fullName evidence="2">DUF6533 domain-containing protein</fullName>
    </recommendedName>
</protein>
<feature type="transmembrane region" description="Helical" evidence="1">
    <location>
        <begin position="214"/>
        <end position="235"/>
    </location>
</feature>
<dbReference type="Pfam" id="PF20151">
    <property type="entry name" value="DUF6533"/>
    <property type="match status" value="1"/>
</dbReference>
<dbReference type="AlphaFoldDB" id="A0A5C3NZW0"/>
<dbReference type="EMBL" id="ML211583">
    <property type="protein sequence ID" value="TFK81590.1"/>
    <property type="molecule type" value="Genomic_DNA"/>
</dbReference>
<keyword evidence="4" id="KW-1185">Reference proteome</keyword>
<evidence type="ECO:0000313" key="3">
    <source>
        <dbReference type="EMBL" id="TFK81590.1"/>
    </source>
</evidence>
<reference evidence="3 4" key="1">
    <citation type="journal article" date="2019" name="Nat. Ecol. Evol.">
        <title>Megaphylogeny resolves global patterns of mushroom evolution.</title>
        <authorList>
            <person name="Varga T."/>
            <person name="Krizsan K."/>
            <person name="Foldi C."/>
            <person name="Dima B."/>
            <person name="Sanchez-Garcia M."/>
            <person name="Sanchez-Ramirez S."/>
            <person name="Szollosi G.J."/>
            <person name="Szarkandi J.G."/>
            <person name="Papp V."/>
            <person name="Albert L."/>
            <person name="Andreopoulos W."/>
            <person name="Angelini C."/>
            <person name="Antonin V."/>
            <person name="Barry K.W."/>
            <person name="Bougher N.L."/>
            <person name="Buchanan P."/>
            <person name="Buyck B."/>
            <person name="Bense V."/>
            <person name="Catcheside P."/>
            <person name="Chovatia M."/>
            <person name="Cooper J."/>
            <person name="Damon W."/>
            <person name="Desjardin D."/>
            <person name="Finy P."/>
            <person name="Geml J."/>
            <person name="Haridas S."/>
            <person name="Hughes K."/>
            <person name="Justo A."/>
            <person name="Karasinski D."/>
            <person name="Kautmanova I."/>
            <person name="Kiss B."/>
            <person name="Kocsube S."/>
            <person name="Kotiranta H."/>
            <person name="LaButti K.M."/>
            <person name="Lechner B.E."/>
            <person name="Liimatainen K."/>
            <person name="Lipzen A."/>
            <person name="Lukacs Z."/>
            <person name="Mihaltcheva S."/>
            <person name="Morgado L.N."/>
            <person name="Niskanen T."/>
            <person name="Noordeloos M.E."/>
            <person name="Ohm R.A."/>
            <person name="Ortiz-Santana B."/>
            <person name="Ovrebo C."/>
            <person name="Racz N."/>
            <person name="Riley R."/>
            <person name="Savchenko A."/>
            <person name="Shiryaev A."/>
            <person name="Soop K."/>
            <person name="Spirin V."/>
            <person name="Szebenyi C."/>
            <person name="Tomsovsky M."/>
            <person name="Tulloss R.E."/>
            <person name="Uehling J."/>
            <person name="Grigoriev I.V."/>
            <person name="Vagvolgyi C."/>
            <person name="Papp T."/>
            <person name="Martin F.M."/>
            <person name="Miettinen O."/>
            <person name="Hibbett D.S."/>
            <person name="Nagy L.G."/>
        </authorList>
    </citation>
    <scope>NUCLEOTIDE SEQUENCE [LARGE SCALE GENOMIC DNA]</scope>
    <source>
        <strain evidence="3 4">HHB13444</strain>
    </source>
</reference>
<feature type="transmembrane region" description="Helical" evidence="1">
    <location>
        <begin position="94"/>
        <end position="115"/>
    </location>
</feature>
<proteinExistence type="predicted"/>
<keyword evidence="1" id="KW-0472">Membrane</keyword>
<gene>
    <name evidence="3" type="ORF">K466DRAFT_667018</name>
</gene>
<feature type="transmembrane region" description="Helical" evidence="1">
    <location>
        <begin position="60"/>
        <end position="82"/>
    </location>
</feature>
<accession>A0A5C3NZW0</accession>
<feature type="transmembrane region" description="Helical" evidence="1">
    <location>
        <begin position="171"/>
        <end position="193"/>
    </location>
</feature>
<keyword evidence="1" id="KW-0812">Transmembrane</keyword>
<name>A0A5C3NZW0_9APHY</name>
<feature type="transmembrane region" description="Helical" evidence="1">
    <location>
        <begin position="241"/>
        <end position="259"/>
    </location>
</feature>
<feature type="domain" description="DUF6533" evidence="2">
    <location>
        <begin position="28"/>
        <end position="71"/>
    </location>
</feature>
<dbReference type="Proteomes" id="UP000308197">
    <property type="component" value="Unassembled WGS sequence"/>
</dbReference>
<organism evidence="3 4">
    <name type="scientific">Polyporus arcularius HHB13444</name>
    <dbReference type="NCBI Taxonomy" id="1314778"/>
    <lineage>
        <taxon>Eukaryota</taxon>
        <taxon>Fungi</taxon>
        <taxon>Dikarya</taxon>
        <taxon>Basidiomycota</taxon>
        <taxon>Agaricomycotina</taxon>
        <taxon>Agaricomycetes</taxon>
        <taxon>Polyporales</taxon>
        <taxon>Polyporaceae</taxon>
        <taxon>Polyporus</taxon>
    </lineage>
</organism>
<keyword evidence="1" id="KW-1133">Transmembrane helix</keyword>
<evidence type="ECO:0000256" key="1">
    <source>
        <dbReference type="SAM" id="Phobius"/>
    </source>
</evidence>